<keyword evidence="1" id="KW-1133">Transmembrane helix</keyword>
<keyword evidence="1" id="KW-0812">Transmembrane</keyword>
<feature type="transmembrane region" description="Helical" evidence="1">
    <location>
        <begin position="88"/>
        <end position="107"/>
    </location>
</feature>
<dbReference type="EMBL" id="VFML01000001">
    <property type="protein sequence ID" value="TQJ04968.1"/>
    <property type="molecule type" value="Genomic_DNA"/>
</dbReference>
<comment type="caution">
    <text evidence="2">The sequence shown here is derived from an EMBL/GenBank/DDBJ whole genome shotgun (WGS) entry which is preliminary data.</text>
</comment>
<feature type="transmembrane region" description="Helical" evidence="1">
    <location>
        <begin position="127"/>
        <end position="150"/>
    </location>
</feature>
<dbReference type="Pfam" id="PF06197">
    <property type="entry name" value="DUF998"/>
    <property type="match status" value="1"/>
</dbReference>
<dbReference type="OrthoDB" id="3406108at2"/>
<dbReference type="InterPro" id="IPR009339">
    <property type="entry name" value="DUF998"/>
</dbReference>
<protein>
    <submittedName>
        <fullName evidence="2">Uncharacterized protein DUF998</fullName>
    </submittedName>
</protein>
<sequence>MSSGVRTALYVAVALMVVGGVAYWSWLLEFFLPTGLSPIDARIGEATADGEPYRGLFRTAYIVSGIAFMLMVPPLLRLVPAQTWPRVVVLLLGIFGLNVLLSALFTLDCAPSAGERCRDMIAEGRVSVAHQIHFATAWVTTAIQLAAAACLERWWLGGWRTAARVAFVIVLAAAIVVAALETFGDGQFVGLLVRLQLVTMVGLLFVGAAYLLNASRIRPQ</sequence>
<feature type="transmembrane region" description="Helical" evidence="1">
    <location>
        <begin position="192"/>
        <end position="212"/>
    </location>
</feature>
<feature type="transmembrane region" description="Helical" evidence="1">
    <location>
        <begin position="59"/>
        <end position="76"/>
    </location>
</feature>
<evidence type="ECO:0000313" key="2">
    <source>
        <dbReference type="EMBL" id="TQJ04968.1"/>
    </source>
</evidence>
<keyword evidence="3" id="KW-1185">Reference proteome</keyword>
<feature type="transmembrane region" description="Helical" evidence="1">
    <location>
        <begin position="7"/>
        <end position="26"/>
    </location>
</feature>
<proteinExistence type="predicted"/>
<reference evidence="2 3" key="1">
    <citation type="submission" date="2019-06" db="EMBL/GenBank/DDBJ databases">
        <title>Sequencing the genomes of 1000 actinobacteria strains.</title>
        <authorList>
            <person name="Klenk H.-P."/>
        </authorList>
    </citation>
    <scope>NUCLEOTIDE SEQUENCE [LARGE SCALE GENOMIC DNA]</scope>
    <source>
        <strain evidence="2 3">DSM 45679</strain>
    </source>
</reference>
<gene>
    <name evidence="2" type="ORF">FB471_4780</name>
</gene>
<dbReference type="Proteomes" id="UP000320876">
    <property type="component" value="Unassembled WGS sequence"/>
</dbReference>
<accession>A0A542DPE0</accession>
<evidence type="ECO:0000313" key="3">
    <source>
        <dbReference type="Proteomes" id="UP000320876"/>
    </source>
</evidence>
<feature type="transmembrane region" description="Helical" evidence="1">
    <location>
        <begin position="162"/>
        <end position="180"/>
    </location>
</feature>
<dbReference type="AlphaFoldDB" id="A0A542DPE0"/>
<name>A0A542DPE0_AMYCI</name>
<evidence type="ECO:0000256" key="1">
    <source>
        <dbReference type="SAM" id="Phobius"/>
    </source>
</evidence>
<keyword evidence="1" id="KW-0472">Membrane</keyword>
<organism evidence="2 3">
    <name type="scientific">Amycolatopsis cihanbeyliensis</name>
    <dbReference type="NCBI Taxonomy" id="1128664"/>
    <lineage>
        <taxon>Bacteria</taxon>
        <taxon>Bacillati</taxon>
        <taxon>Actinomycetota</taxon>
        <taxon>Actinomycetes</taxon>
        <taxon>Pseudonocardiales</taxon>
        <taxon>Pseudonocardiaceae</taxon>
        <taxon>Amycolatopsis</taxon>
    </lineage>
</organism>